<comment type="catalytic activity">
    <reaction evidence="11 12">
        <text>GMP + ATP = GDP + ADP</text>
        <dbReference type="Rhea" id="RHEA:20780"/>
        <dbReference type="ChEBI" id="CHEBI:30616"/>
        <dbReference type="ChEBI" id="CHEBI:58115"/>
        <dbReference type="ChEBI" id="CHEBI:58189"/>
        <dbReference type="ChEBI" id="CHEBI:456216"/>
        <dbReference type="EC" id="2.7.4.8"/>
    </reaction>
</comment>
<comment type="subcellular location">
    <subcellularLocation>
        <location evidence="2 12">Cytoplasm</location>
    </subcellularLocation>
</comment>
<evidence type="ECO:0000256" key="11">
    <source>
        <dbReference type="ARBA" id="ARBA00048594"/>
    </source>
</evidence>
<evidence type="ECO:0000256" key="4">
    <source>
        <dbReference type="ARBA" id="ARBA00012961"/>
    </source>
</evidence>
<protein>
    <recommendedName>
        <fullName evidence="5 12">Guanylate kinase</fullName>
        <ecNumber evidence="4 12">2.7.4.8</ecNumber>
    </recommendedName>
    <alternativeName>
        <fullName evidence="10 12">GMP kinase</fullName>
    </alternativeName>
</protein>
<evidence type="ECO:0000256" key="7">
    <source>
        <dbReference type="ARBA" id="ARBA00022741"/>
    </source>
</evidence>
<evidence type="ECO:0000256" key="8">
    <source>
        <dbReference type="ARBA" id="ARBA00022777"/>
    </source>
</evidence>
<evidence type="ECO:0000256" key="1">
    <source>
        <dbReference type="ARBA" id="ARBA00003531"/>
    </source>
</evidence>
<evidence type="ECO:0000259" key="13">
    <source>
        <dbReference type="PROSITE" id="PS50052"/>
    </source>
</evidence>
<evidence type="ECO:0000313" key="14">
    <source>
        <dbReference type="EMBL" id="UWD34463.1"/>
    </source>
</evidence>
<feature type="domain" description="Guanylate kinase-like" evidence="13">
    <location>
        <begin position="4"/>
        <end position="190"/>
    </location>
</feature>
<dbReference type="EMBL" id="CP103423">
    <property type="protein sequence ID" value="UWD34463.1"/>
    <property type="molecule type" value="Genomic_DNA"/>
</dbReference>
<dbReference type="InterPro" id="IPR008145">
    <property type="entry name" value="GK/Ca_channel_bsu"/>
</dbReference>
<evidence type="ECO:0000256" key="10">
    <source>
        <dbReference type="ARBA" id="ARBA00030128"/>
    </source>
</evidence>
<evidence type="ECO:0000256" key="5">
    <source>
        <dbReference type="ARBA" id="ARBA00016296"/>
    </source>
</evidence>
<evidence type="ECO:0000256" key="6">
    <source>
        <dbReference type="ARBA" id="ARBA00022679"/>
    </source>
</evidence>
<dbReference type="Pfam" id="PF00625">
    <property type="entry name" value="Guanylate_kin"/>
    <property type="match status" value="1"/>
</dbReference>
<gene>
    <name evidence="12 14" type="primary">gmk</name>
    <name evidence="14" type="ORF">NX772_01370</name>
</gene>
<name>A0ABY5TZ15_9BACT</name>
<dbReference type="InterPro" id="IPR027417">
    <property type="entry name" value="P-loop_NTPase"/>
</dbReference>
<sequence length="197" mass="22890">MKKDKLVILAGPSGVGKGTIEKILFEDNSEMKLKLSCSVTTRKPREGEVDGVHYYFVSKEEFEKKIKNNEFIEWNSHFNNFYGTLYSEIENINKQGFLPLLEIETNGALNIMKYYEEKNESSCLISIFITPPSLQELKNRINNRATETEKEIKIRIDKAKEELKEKDKFLYSVINDDAHIAANEIKKIIFKELKNND</sequence>
<dbReference type="PROSITE" id="PS50052">
    <property type="entry name" value="GUANYLATE_KINASE_2"/>
    <property type="match status" value="1"/>
</dbReference>
<dbReference type="PANTHER" id="PTHR23117">
    <property type="entry name" value="GUANYLATE KINASE-RELATED"/>
    <property type="match status" value="1"/>
</dbReference>
<dbReference type="SUPFAM" id="SSF52540">
    <property type="entry name" value="P-loop containing nucleoside triphosphate hydrolases"/>
    <property type="match status" value="1"/>
</dbReference>
<keyword evidence="6 12" id="KW-0808">Transferase</keyword>
<comment type="similarity">
    <text evidence="3 12">Belongs to the guanylate kinase family.</text>
</comment>
<dbReference type="InterPro" id="IPR017665">
    <property type="entry name" value="Guanylate_kinase"/>
</dbReference>
<dbReference type="InterPro" id="IPR020590">
    <property type="entry name" value="Guanylate_kinase_CS"/>
</dbReference>
<dbReference type="SMART" id="SM00072">
    <property type="entry name" value="GuKc"/>
    <property type="match status" value="1"/>
</dbReference>
<dbReference type="InterPro" id="IPR008144">
    <property type="entry name" value="Guanylate_kin-like_dom"/>
</dbReference>
<dbReference type="NCBIfam" id="TIGR03263">
    <property type="entry name" value="guanyl_kin"/>
    <property type="match status" value="1"/>
</dbReference>
<evidence type="ECO:0000256" key="12">
    <source>
        <dbReference type="HAMAP-Rule" id="MF_00328"/>
    </source>
</evidence>
<feature type="binding site" evidence="12">
    <location>
        <begin position="11"/>
        <end position="18"/>
    </location>
    <ligand>
        <name>ATP</name>
        <dbReference type="ChEBI" id="CHEBI:30616"/>
    </ligand>
</feature>
<dbReference type="EC" id="2.7.4.8" evidence="4 12"/>
<comment type="function">
    <text evidence="1 12">Essential for recycling GMP and indirectly, cGMP.</text>
</comment>
<keyword evidence="7 12" id="KW-0547">Nucleotide-binding</keyword>
<evidence type="ECO:0000313" key="15">
    <source>
        <dbReference type="Proteomes" id="UP001058364"/>
    </source>
</evidence>
<organism evidence="14 15">
    <name type="scientific">Mesomycoplasma molare</name>
    <dbReference type="NCBI Taxonomy" id="171288"/>
    <lineage>
        <taxon>Bacteria</taxon>
        <taxon>Bacillati</taxon>
        <taxon>Mycoplasmatota</taxon>
        <taxon>Mycoplasmoidales</taxon>
        <taxon>Metamycoplasmataceae</taxon>
        <taxon>Mesomycoplasma</taxon>
    </lineage>
</organism>
<evidence type="ECO:0000256" key="3">
    <source>
        <dbReference type="ARBA" id="ARBA00005790"/>
    </source>
</evidence>
<dbReference type="GO" id="GO:0004385">
    <property type="term" value="F:GMP kinase activity"/>
    <property type="evidence" value="ECO:0007669"/>
    <property type="project" value="UniProtKB-EC"/>
</dbReference>
<dbReference type="Proteomes" id="UP001058364">
    <property type="component" value="Chromosome"/>
</dbReference>
<evidence type="ECO:0000256" key="9">
    <source>
        <dbReference type="ARBA" id="ARBA00022840"/>
    </source>
</evidence>
<evidence type="ECO:0000256" key="2">
    <source>
        <dbReference type="ARBA" id="ARBA00004496"/>
    </source>
</evidence>
<dbReference type="Gene3D" id="3.40.50.300">
    <property type="entry name" value="P-loop containing nucleotide triphosphate hydrolases"/>
    <property type="match status" value="1"/>
</dbReference>
<keyword evidence="8 12" id="KW-0418">Kinase</keyword>
<reference evidence="14" key="1">
    <citation type="submission" date="2022-08" db="EMBL/GenBank/DDBJ databases">
        <title>Complete genome sequence of Mycoplasma molare type strain H 542.</title>
        <authorList>
            <person name="Spergser J."/>
        </authorList>
    </citation>
    <scope>NUCLEOTIDE SEQUENCE</scope>
    <source>
        <strain evidence="14">H 542</strain>
    </source>
</reference>
<dbReference type="PROSITE" id="PS00856">
    <property type="entry name" value="GUANYLATE_KINASE_1"/>
    <property type="match status" value="1"/>
</dbReference>
<dbReference type="CDD" id="cd00071">
    <property type="entry name" value="GMPK"/>
    <property type="match status" value="1"/>
</dbReference>
<accession>A0ABY5TZ15</accession>
<dbReference type="RefSeq" id="WP_027123195.1">
    <property type="nucleotide sequence ID" value="NZ_CP103423.1"/>
</dbReference>
<keyword evidence="9 12" id="KW-0067">ATP-binding</keyword>
<dbReference type="PANTHER" id="PTHR23117:SF13">
    <property type="entry name" value="GUANYLATE KINASE"/>
    <property type="match status" value="1"/>
</dbReference>
<keyword evidence="15" id="KW-1185">Reference proteome</keyword>
<keyword evidence="12" id="KW-0963">Cytoplasm</keyword>
<proteinExistence type="inferred from homology"/>
<dbReference type="Gene3D" id="3.30.63.10">
    <property type="entry name" value="Guanylate Kinase phosphate binding domain"/>
    <property type="match status" value="1"/>
</dbReference>
<dbReference type="HAMAP" id="MF_00328">
    <property type="entry name" value="Guanylate_kinase"/>
    <property type="match status" value="1"/>
</dbReference>